<dbReference type="AlphaFoldDB" id="A0A429GFU2"/>
<evidence type="ECO:0000313" key="1">
    <source>
        <dbReference type="EMBL" id="RSN72642.1"/>
    </source>
</evidence>
<comment type="caution">
    <text evidence="1">The sequence shown here is derived from an EMBL/GenBank/DDBJ whole genome shotgun (WGS) entry which is preliminary data.</text>
</comment>
<proteinExistence type="predicted"/>
<organism evidence="1 2">
    <name type="scientific">Candidatus Methanodesulfokora washburnensis</name>
    <dbReference type="NCBI Taxonomy" id="2478471"/>
    <lineage>
        <taxon>Archaea</taxon>
        <taxon>Thermoproteota</taxon>
        <taxon>Candidatus Korarchaeia</taxon>
        <taxon>Candidatus Korarchaeia incertae sedis</taxon>
        <taxon>Candidatus Methanodesulfokora</taxon>
    </lineage>
</organism>
<keyword evidence="2" id="KW-1185">Reference proteome</keyword>
<dbReference type="Proteomes" id="UP000277582">
    <property type="component" value="Unassembled WGS sequence"/>
</dbReference>
<accession>A0A429GFU2</accession>
<sequence length="102" mass="11823">MSEEIMEKQEKAIEKELKEKLKDLIDQEGIEKLLKDLFGVKDATVDLDFDTNEIIIHLYDVYFAQEDISTLGRILDITGWSVEIDNGDIMLEVRGYLRGDEE</sequence>
<protein>
    <submittedName>
        <fullName evidence="1">Uncharacterized protein</fullName>
    </submittedName>
</protein>
<gene>
    <name evidence="1" type="ORF">D6D85_12990</name>
</gene>
<dbReference type="RefSeq" id="WP_125672386.1">
    <property type="nucleotide sequence ID" value="NZ_RCOS01000145.1"/>
</dbReference>
<name>A0A429GFU2_9CREN</name>
<reference evidence="1 2" key="1">
    <citation type="submission" date="2018-10" db="EMBL/GenBank/DDBJ databases">
        <title>Co-occurring genomic capacity for anaerobic methane metabolism and dissimilatory sulfite reduction discovered in the Korarchaeota.</title>
        <authorList>
            <person name="Mckay L.J."/>
            <person name="Dlakic M."/>
            <person name="Fields M.W."/>
            <person name="Delmont T.O."/>
            <person name="Eren A.M."/>
            <person name="Jay Z.J."/>
            <person name="Klingelsmith K.B."/>
            <person name="Rusch D.B."/>
            <person name="Inskeep W.P."/>
        </authorList>
    </citation>
    <scope>NUCLEOTIDE SEQUENCE [LARGE SCALE GENOMIC DNA]</scope>
    <source>
        <strain evidence="1 2">MDKW</strain>
    </source>
</reference>
<evidence type="ECO:0000313" key="2">
    <source>
        <dbReference type="Proteomes" id="UP000277582"/>
    </source>
</evidence>
<dbReference type="EMBL" id="RCOS01000145">
    <property type="protein sequence ID" value="RSN72642.1"/>
    <property type="molecule type" value="Genomic_DNA"/>
</dbReference>